<dbReference type="PATRIC" id="fig|1331206.3.peg.401"/>
<sequence>MRPYHSVVLDILSRDGVRDVLDAPCGTGWLGERSSAMVLDGVGL</sequence>
<organism evidence="1 2">
    <name type="scientific">Bordetella holmesii CDC-H585-BH</name>
    <dbReference type="NCBI Taxonomy" id="1331206"/>
    <lineage>
        <taxon>Bacteria</taxon>
        <taxon>Pseudomonadati</taxon>
        <taxon>Pseudomonadota</taxon>
        <taxon>Betaproteobacteria</taxon>
        <taxon>Burkholderiales</taxon>
        <taxon>Alcaligenaceae</taxon>
        <taxon>Bordetella</taxon>
    </lineage>
</organism>
<name>A0A158M886_9BORD</name>
<evidence type="ECO:0000313" key="2">
    <source>
        <dbReference type="Proteomes" id="UP000026682"/>
    </source>
</evidence>
<accession>A0A158M886</accession>
<dbReference type="EMBL" id="JFZZ01000015">
    <property type="protein sequence ID" value="KAK98757.1"/>
    <property type="molecule type" value="Genomic_DNA"/>
</dbReference>
<comment type="caution">
    <text evidence="1">The sequence shown here is derived from an EMBL/GenBank/DDBJ whole genome shotgun (WGS) entry which is preliminary data.</text>
</comment>
<evidence type="ECO:0000313" key="1">
    <source>
        <dbReference type="EMBL" id="KAK98757.1"/>
    </source>
</evidence>
<dbReference type="RefSeq" id="WP_017685863.1">
    <property type="nucleotide sequence ID" value="NZ_JFZZ01000015.1"/>
</dbReference>
<dbReference type="GeneID" id="93122037"/>
<protein>
    <submittedName>
        <fullName evidence="1">Uncharacterized protein</fullName>
    </submittedName>
</protein>
<dbReference type="AlphaFoldDB" id="A0A158M886"/>
<reference evidence="1 2" key="1">
    <citation type="submission" date="2014-03" db="EMBL/GenBank/DDBJ databases">
        <title>Genome sequence of Bordetella holmseii.</title>
        <authorList>
            <person name="Harvill E."/>
            <person name="Goodfield L.L."/>
            <person name="Ivanov Y."/>
            <person name="Meyer J.A."/>
            <person name="Newth C."/>
            <person name="Cassiday P."/>
            <person name="Tondella M.L."/>
            <person name="Liao P."/>
            <person name="Zimmerman J."/>
            <person name="Meert K."/>
            <person name="Wessel D."/>
            <person name="Berger J."/>
            <person name="Dean J.M."/>
            <person name="Holubkov R."/>
            <person name="Burr J."/>
            <person name="Liu T."/>
            <person name="Brinkac L.M."/>
            <person name="Sanka R."/>
            <person name="Kim M."/>
            <person name="Losada L."/>
        </authorList>
    </citation>
    <scope>NUCLEOTIDE SEQUENCE [LARGE SCALE GENOMIC DNA]</scope>
    <source>
        <strain evidence="1 2">CDC-H585-BH</strain>
    </source>
</reference>
<proteinExistence type="predicted"/>
<dbReference type="Proteomes" id="UP000026682">
    <property type="component" value="Unassembled WGS sequence"/>
</dbReference>
<gene>
    <name evidence="1" type="ORF">L497_1082</name>
</gene>